<dbReference type="RefSeq" id="WP_359781746.1">
    <property type="nucleotide sequence ID" value="NZ_JBEYRR010000010.1"/>
</dbReference>
<gene>
    <name evidence="1" type="ORF">AB0887_24005</name>
</gene>
<protein>
    <recommendedName>
        <fullName evidence="3">Ig-like domain-containing protein</fullName>
    </recommendedName>
</protein>
<reference evidence="1 2" key="1">
    <citation type="submission" date="2024-06" db="EMBL/GenBank/DDBJ databases">
        <title>The Natural Products Discovery Center: Release of the First 8490 Sequenced Strains for Exploring Actinobacteria Biosynthetic Diversity.</title>
        <authorList>
            <person name="Kalkreuter E."/>
            <person name="Kautsar S.A."/>
            <person name="Yang D."/>
            <person name="Bader C.D."/>
            <person name="Teijaro C.N."/>
            <person name="Fluegel L."/>
            <person name="Davis C.M."/>
            <person name="Simpson J.R."/>
            <person name="Lauterbach L."/>
            <person name="Steele A.D."/>
            <person name="Gui C."/>
            <person name="Meng S."/>
            <person name="Li G."/>
            <person name="Viehrig K."/>
            <person name="Ye F."/>
            <person name="Su P."/>
            <person name="Kiefer A.F."/>
            <person name="Nichols A."/>
            <person name="Cepeda A.J."/>
            <person name="Yan W."/>
            <person name="Fan B."/>
            <person name="Jiang Y."/>
            <person name="Adhikari A."/>
            <person name="Zheng C.-J."/>
            <person name="Schuster L."/>
            <person name="Cowan T.M."/>
            <person name="Smanski M.J."/>
            <person name="Chevrette M.G."/>
            <person name="De Carvalho L.P.S."/>
            <person name="Shen B."/>
        </authorList>
    </citation>
    <scope>NUCLEOTIDE SEQUENCE [LARGE SCALE GENOMIC DNA]</scope>
    <source>
        <strain evidence="1 2">NPDC047833</strain>
    </source>
</reference>
<evidence type="ECO:0008006" key="3">
    <source>
        <dbReference type="Google" id="ProtNLM"/>
    </source>
</evidence>
<keyword evidence="2" id="KW-1185">Reference proteome</keyword>
<dbReference type="EMBL" id="JBEYRS010000010">
    <property type="protein sequence ID" value="MEW2364997.1"/>
    <property type="molecule type" value="Genomic_DNA"/>
</dbReference>
<name>A0ABV3M2W9_9ACTN</name>
<sequence length="155" mass="17293">MVGDDEYVPEPCILHPEPVTEHEYIGLLDPGLQERIYGWEDGQAEADDFEDAEPPRYQTDLSTAPGWKIGGYATWETSDPYEVVCDCGTPMNPLLTIASTEWEDETISWTPVEDRHLAEESEANTPTRVTVGRDGSLSIFTCPSNPTHAHQITLQ</sequence>
<evidence type="ECO:0000313" key="2">
    <source>
        <dbReference type="Proteomes" id="UP001553843"/>
    </source>
</evidence>
<proteinExistence type="predicted"/>
<comment type="caution">
    <text evidence="1">The sequence shown here is derived from an EMBL/GenBank/DDBJ whole genome shotgun (WGS) entry which is preliminary data.</text>
</comment>
<organism evidence="1 2">
    <name type="scientific">Streptomyces huasconensis</name>
    <dbReference type="NCBI Taxonomy" id="1854574"/>
    <lineage>
        <taxon>Bacteria</taxon>
        <taxon>Bacillati</taxon>
        <taxon>Actinomycetota</taxon>
        <taxon>Actinomycetes</taxon>
        <taxon>Kitasatosporales</taxon>
        <taxon>Streptomycetaceae</taxon>
        <taxon>Streptomyces</taxon>
    </lineage>
</organism>
<evidence type="ECO:0000313" key="1">
    <source>
        <dbReference type="EMBL" id="MEW2364997.1"/>
    </source>
</evidence>
<dbReference type="Proteomes" id="UP001553843">
    <property type="component" value="Unassembled WGS sequence"/>
</dbReference>
<accession>A0ABV3M2W9</accession>